<keyword evidence="5 7" id="KW-1015">Disulfide bond</keyword>
<feature type="disulfide bond" evidence="7">
    <location>
        <begin position="447"/>
        <end position="511"/>
    </location>
</feature>
<evidence type="ECO:0000256" key="5">
    <source>
        <dbReference type="ARBA" id="ARBA00023157"/>
    </source>
</evidence>
<dbReference type="GO" id="GO:0004252">
    <property type="term" value="F:serine-type endopeptidase activity"/>
    <property type="evidence" value="ECO:0007669"/>
    <property type="project" value="TreeGrafter"/>
</dbReference>
<dbReference type="GO" id="GO:0031638">
    <property type="term" value="P:zymogen activation"/>
    <property type="evidence" value="ECO:0007669"/>
    <property type="project" value="TreeGrafter"/>
</dbReference>
<evidence type="ECO:0000256" key="7">
    <source>
        <dbReference type="PROSITE-ProRule" id="PRU00196"/>
    </source>
</evidence>
<keyword evidence="4" id="KW-0677">Repeat</keyword>
<feature type="disulfide bond" evidence="7">
    <location>
        <begin position="460"/>
        <end position="521"/>
    </location>
</feature>
<reference evidence="9" key="1">
    <citation type="submission" date="2021-09" db="EMBL/GenBank/DDBJ databases">
        <title>The genome of Mauremys mutica provides insights into the evolution of semi-aquatic lifestyle.</title>
        <authorList>
            <person name="Gong S."/>
            <person name="Gao Y."/>
        </authorList>
    </citation>
    <scope>NUCLEOTIDE SEQUENCE</scope>
    <source>
        <strain evidence="9">MM-2020</strain>
        <tissue evidence="9">Muscle</tissue>
    </source>
</reference>
<dbReference type="InterPro" id="IPR036772">
    <property type="entry name" value="SRCR-like_dom_sf"/>
</dbReference>
<protein>
    <recommendedName>
        <fullName evidence="8">SRCR domain-containing protein</fullName>
    </recommendedName>
</protein>
<feature type="domain" description="SRCR" evidence="8">
    <location>
        <begin position="137"/>
        <end position="237"/>
    </location>
</feature>
<dbReference type="SMART" id="SM00202">
    <property type="entry name" value="SR"/>
    <property type="match status" value="3"/>
</dbReference>
<keyword evidence="6" id="KW-0325">Glycoprotein</keyword>
<dbReference type="FunFam" id="3.10.250.10:FF:000001">
    <property type="entry name" value="Lysyl oxidase 4 isoform X1"/>
    <property type="match status" value="3"/>
</dbReference>
<organism evidence="9 10">
    <name type="scientific">Mauremys mutica</name>
    <name type="common">yellowpond turtle</name>
    <dbReference type="NCBI Taxonomy" id="74926"/>
    <lineage>
        <taxon>Eukaryota</taxon>
        <taxon>Metazoa</taxon>
        <taxon>Chordata</taxon>
        <taxon>Craniata</taxon>
        <taxon>Vertebrata</taxon>
        <taxon>Euteleostomi</taxon>
        <taxon>Archelosauria</taxon>
        <taxon>Testudinata</taxon>
        <taxon>Testudines</taxon>
        <taxon>Cryptodira</taxon>
        <taxon>Durocryptodira</taxon>
        <taxon>Testudinoidea</taxon>
        <taxon>Geoemydidae</taxon>
        <taxon>Geoemydinae</taxon>
        <taxon>Mauremys</taxon>
    </lineage>
</organism>
<dbReference type="PROSITE" id="PS00420">
    <property type="entry name" value="SRCR_1"/>
    <property type="match status" value="2"/>
</dbReference>
<evidence type="ECO:0000259" key="8">
    <source>
        <dbReference type="PROSITE" id="PS50287"/>
    </source>
</evidence>
<evidence type="ECO:0000256" key="1">
    <source>
        <dbReference type="ARBA" id="ARBA00004613"/>
    </source>
</evidence>
<feature type="disulfide bond" evidence="7">
    <location>
        <begin position="304"/>
        <end position="365"/>
    </location>
</feature>
<evidence type="ECO:0000256" key="2">
    <source>
        <dbReference type="ARBA" id="ARBA00022525"/>
    </source>
</evidence>
<dbReference type="Gene3D" id="3.10.250.10">
    <property type="entry name" value="SRCR-like domain"/>
    <property type="match status" value="3"/>
</dbReference>
<feature type="disulfide bond" evidence="7">
    <location>
        <begin position="162"/>
        <end position="226"/>
    </location>
</feature>
<dbReference type="EMBL" id="JAHDVG010000473">
    <property type="protein sequence ID" value="KAH1178828.1"/>
    <property type="molecule type" value="Genomic_DNA"/>
</dbReference>
<dbReference type="GO" id="GO:0005886">
    <property type="term" value="C:plasma membrane"/>
    <property type="evidence" value="ECO:0007669"/>
    <property type="project" value="TreeGrafter"/>
</dbReference>
<feature type="domain" description="SRCR" evidence="8">
    <location>
        <begin position="422"/>
        <end position="522"/>
    </location>
</feature>
<dbReference type="AlphaFoldDB" id="A0A9D4B262"/>
<gene>
    <name evidence="9" type="ORF">KIL84_000159</name>
</gene>
<dbReference type="PRINTS" id="PR00258">
    <property type="entry name" value="SPERACTRCPTR"/>
</dbReference>
<comment type="caution">
    <text evidence="9">The sequence shown here is derived from an EMBL/GenBank/DDBJ whole genome shotgun (WGS) entry which is preliminary data.</text>
</comment>
<keyword evidence="2" id="KW-0964">Secreted</keyword>
<feature type="disulfide bond" evidence="7">
    <location>
        <begin position="491"/>
        <end position="501"/>
    </location>
</feature>
<proteinExistence type="predicted"/>
<dbReference type="PANTHER" id="PTHR48071:SF15">
    <property type="entry name" value="SRCR DOMAIN-CONTAINING PROTEIN"/>
    <property type="match status" value="1"/>
</dbReference>
<evidence type="ECO:0000256" key="6">
    <source>
        <dbReference type="ARBA" id="ARBA00023180"/>
    </source>
</evidence>
<evidence type="ECO:0000313" key="10">
    <source>
        <dbReference type="Proteomes" id="UP000827986"/>
    </source>
</evidence>
<keyword evidence="3" id="KW-0732">Signal</keyword>
<dbReference type="GO" id="GO:0005615">
    <property type="term" value="C:extracellular space"/>
    <property type="evidence" value="ECO:0007669"/>
    <property type="project" value="TreeGrafter"/>
</dbReference>
<feature type="domain" description="SRCR" evidence="8">
    <location>
        <begin position="266"/>
        <end position="366"/>
    </location>
</feature>
<dbReference type="PANTHER" id="PTHR48071">
    <property type="entry name" value="SRCR DOMAIN-CONTAINING PROTEIN"/>
    <property type="match status" value="1"/>
</dbReference>
<feature type="disulfide bond" evidence="7">
    <location>
        <begin position="335"/>
        <end position="345"/>
    </location>
</feature>
<dbReference type="Proteomes" id="UP000827986">
    <property type="component" value="Unassembled WGS sequence"/>
</dbReference>
<keyword evidence="10" id="KW-1185">Reference proteome</keyword>
<sequence length="764" mass="83258">MLSYPEEQQLPISTKYANQGILIGCKSNRGTTMIISHCSELSAGAGGDTWKETGVSTAVEKSQVWLLICFRERQPDDHPADECKAAMRIGPRPATEHRVWRPGLWVFPAFLLPAALLLFLGPSGNASASAPLSFPEVRLVNGRNRCQGRVEILYNGSWGTVCDDDWDLVDANVVCRQLSCGHALTTPATLTFGHGRGPIFLDNVDCRGREVALSECGSRGWGIHNCYHYEDVAVTCNELSPTRASKGPTSRTATASLQSGKSDGSIRLVSGADPCRGRVEIFYQGTWGTVCDDDWGLSDASVVCRQAGCGRAVAHKSNAYFGYGTGRILLDNVNCEGSEPRLSACYSLGWGIHNCGHHEDAGVICTGLRVSTVAPSTTSAGRDYGESFTDTATVTDARDQPSPQTEVITAALLAAGKRSGSIRLVNGNNSCQGRVEVLYRGTWGTVCDDDWGFTNAQVVCRQMGCGVAVAATALGYFGYGTGPVLLDNVDCAGREADLANCFHLGWGQHNCGHHEDAGVICRVRLYQHLGTMWNMLWSNPVNPIAKRLQGPERKENLAPTKGCQRTRKLSPLPVGVSHYRTSGQFRKGTSGIQWLNVTWIDRKCSIPVVGKWALLEIYTEKHAAFPRYLAACFLHTQPASGAVISWSDQVSLEKGHWGGHGCPDSGVNVMPSKEGSQHFKPACSFWVPQPGDNQSISMNLSSLLKLRGDYLRITYQNIKQPIKTSLQVKADLEYSLNVSQAIYHKQHERGENVKRRPRLPGRRT</sequence>
<feature type="disulfide bond" evidence="7">
    <location>
        <begin position="175"/>
        <end position="236"/>
    </location>
</feature>
<dbReference type="InterPro" id="IPR001190">
    <property type="entry name" value="SRCR"/>
</dbReference>
<comment type="subcellular location">
    <subcellularLocation>
        <location evidence="1">Secreted</location>
    </subcellularLocation>
</comment>
<accession>A0A9D4B262</accession>
<dbReference type="Pfam" id="PF00530">
    <property type="entry name" value="SRCR"/>
    <property type="match status" value="3"/>
</dbReference>
<dbReference type="SUPFAM" id="SSF56487">
    <property type="entry name" value="SRCR-like"/>
    <property type="match status" value="3"/>
</dbReference>
<evidence type="ECO:0000313" key="9">
    <source>
        <dbReference type="EMBL" id="KAH1178828.1"/>
    </source>
</evidence>
<name>A0A9D4B262_9SAUR</name>
<evidence type="ECO:0000256" key="4">
    <source>
        <dbReference type="ARBA" id="ARBA00022737"/>
    </source>
</evidence>
<dbReference type="PROSITE" id="PS50287">
    <property type="entry name" value="SRCR_2"/>
    <property type="match status" value="3"/>
</dbReference>
<feature type="disulfide bond" evidence="7">
    <location>
        <begin position="291"/>
        <end position="355"/>
    </location>
</feature>
<evidence type="ECO:0000256" key="3">
    <source>
        <dbReference type="ARBA" id="ARBA00022729"/>
    </source>
</evidence>
<feature type="disulfide bond" evidence="7">
    <location>
        <begin position="206"/>
        <end position="216"/>
    </location>
</feature>